<feature type="transmembrane region" description="Helical" evidence="8">
    <location>
        <begin position="229"/>
        <end position="253"/>
    </location>
</feature>
<evidence type="ECO:0000256" key="4">
    <source>
        <dbReference type="ARBA" id="ARBA00022475"/>
    </source>
</evidence>
<comment type="subcellular location">
    <subcellularLocation>
        <location evidence="1">Cell membrane</location>
        <topology evidence="1">Multi-pass membrane protein</topology>
    </subcellularLocation>
</comment>
<feature type="transmembrane region" description="Helical" evidence="8">
    <location>
        <begin position="325"/>
        <end position="353"/>
    </location>
</feature>
<dbReference type="OrthoDB" id="9805749at2"/>
<accession>A0A0A6VAD6</accession>
<feature type="transmembrane region" description="Helical" evidence="8">
    <location>
        <begin position="12"/>
        <end position="34"/>
    </location>
</feature>
<keyword evidence="4" id="KW-1003">Cell membrane</keyword>
<dbReference type="Pfam" id="PF00860">
    <property type="entry name" value="Xan_ur_permease"/>
    <property type="match status" value="1"/>
</dbReference>
<feature type="transmembrane region" description="Helical" evidence="8">
    <location>
        <begin position="117"/>
        <end position="138"/>
    </location>
</feature>
<keyword evidence="7 8" id="KW-0472">Membrane</keyword>
<feature type="transmembrane region" description="Helical" evidence="8">
    <location>
        <begin position="365"/>
        <end position="384"/>
    </location>
</feature>
<dbReference type="GO" id="GO:0005886">
    <property type="term" value="C:plasma membrane"/>
    <property type="evidence" value="ECO:0007669"/>
    <property type="project" value="UniProtKB-SubCell"/>
</dbReference>
<protein>
    <submittedName>
        <fullName evidence="9">Xanthine permease</fullName>
    </submittedName>
</protein>
<dbReference type="InterPro" id="IPR006043">
    <property type="entry name" value="NCS2"/>
</dbReference>
<evidence type="ECO:0000256" key="7">
    <source>
        <dbReference type="ARBA" id="ARBA00023136"/>
    </source>
</evidence>
<evidence type="ECO:0000313" key="10">
    <source>
        <dbReference type="Proteomes" id="UP000030588"/>
    </source>
</evidence>
<dbReference type="GO" id="GO:0042907">
    <property type="term" value="F:xanthine transmembrane transporter activity"/>
    <property type="evidence" value="ECO:0007669"/>
    <property type="project" value="TreeGrafter"/>
</dbReference>
<name>A0A0A6VAD6_9BACI</name>
<evidence type="ECO:0000256" key="8">
    <source>
        <dbReference type="SAM" id="Phobius"/>
    </source>
</evidence>
<dbReference type="AlphaFoldDB" id="A0A0A6VAD6"/>
<evidence type="ECO:0000256" key="1">
    <source>
        <dbReference type="ARBA" id="ARBA00004651"/>
    </source>
</evidence>
<dbReference type="PANTHER" id="PTHR42810">
    <property type="entry name" value="PURINE PERMEASE C1399.01C-RELATED"/>
    <property type="match status" value="1"/>
</dbReference>
<dbReference type="NCBIfam" id="TIGR03173">
    <property type="entry name" value="pbuX"/>
    <property type="match status" value="1"/>
</dbReference>
<dbReference type="RefSeq" id="WP_035355732.1">
    <property type="nucleotide sequence ID" value="NZ_JRUN01000057.1"/>
</dbReference>
<reference evidence="9 10" key="1">
    <citation type="submission" date="2014-10" db="EMBL/GenBank/DDBJ databases">
        <title>Draft genome of phytase producing Bacillus ginsengihumi strain M2.11.</title>
        <authorList>
            <person name="Toymentseva A."/>
            <person name="Boulygina E.A."/>
            <person name="Kazakov S.V."/>
            <person name="Kayumov I."/>
            <person name="Suleimanova A.D."/>
            <person name="Mardanova A.M."/>
            <person name="Maria S.N."/>
            <person name="Sergey M.Y."/>
            <person name="Sharipova M.R."/>
        </authorList>
    </citation>
    <scope>NUCLEOTIDE SEQUENCE [LARGE SCALE GENOMIC DNA]</scope>
    <source>
        <strain evidence="9 10">M2.11</strain>
    </source>
</reference>
<feature type="transmembrane region" description="Helical" evidence="8">
    <location>
        <begin position="274"/>
        <end position="291"/>
    </location>
</feature>
<feature type="transmembrane region" description="Helical" evidence="8">
    <location>
        <begin position="40"/>
        <end position="58"/>
    </location>
</feature>
<feature type="transmembrane region" description="Helical" evidence="8">
    <location>
        <begin position="65"/>
        <end position="85"/>
    </location>
</feature>
<evidence type="ECO:0000256" key="3">
    <source>
        <dbReference type="ARBA" id="ARBA00022448"/>
    </source>
</evidence>
<dbReference type="PANTHER" id="PTHR42810:SF4">
    <property type="entry name" value="URIC ACID TRANSPORTER UACT"/>
    <property type="match status" value="1"/>
</dbReference>
<evidence type="ECO:0000313" key="9">
    <source>
        <dbReference type="EMBL" id="KHD84473.1"/>
    </source>
</evidence>
<proteinExistence type="inferred from homology"/>
<evidence type="ECO:0000256" key="5">
    <source>
        <dbReference type="ARBA" id="ARBA00022692"/>
    </source>
</evidence>
<comment type="similarity">
    <text evidence="2">Belongs to the nucleobase:cation symporter-2 (NCS2) (TC 2.A.40) family.</text>
</comment>
<sequence length="434" mass="45803">MKGAKFKTLTLGIQHALAMYTGAILVPLIVGGALKLSSEQLTYLVGIDLFMCGIATLLQIWKNRYFGIGLPVVLGCTFTAVTPMITIGSNFGLGAIYGAILVAGVFVILVSKFFSKLIRFFPPVVTGSVVCIIGLSLIPEALKNMAGGEGAEDYASISNLALSFGVLLLILILYRVSKGFIRSISVLLGLIVGTVVSIMMGKVDLTPVKEASWTHLPHLFYFGRPEFHITPIITMCIVCLVCLTEAIGVYLAVGDICKQKVTQKDLERGYRAEGIAIIIGGLMNAFPYTTFSQNVGLVQLSGNKSVRAVGVTGTLLVILGLAPKIAAIATIIPTPVLGGAMVALFGTVIAYGIKMLSNVDLQSTENLLIIACSIGLGLGVTVVPDVFEKLPSTLKVIAGDGIVVGSLVAIALNGFYHVRTHKEVEAVVGERSIS</sequence>
<dbReference type="Proteomes" id="UP000030588">
    <property type="component" value="Unassembled WGS sequence"/>
</dbReference>
<feature type="transmembrane region" description="Helical" evidence="8">
    <location>
        <begin position="154"/>
        <end position="173"/>
    </location>
</feature>
<gene>
    <name evidence="9" type="ORF">NG54_15200</name>
</gene>
<evidence type="ECO:0000256" key="2">
    <source>
        <dbReference type="ARBA" id="ARBA00008821"/>
    </source>
</evidence>
<keyword evidence="5 8" id="KW-0812">Transmembrane</keyword>
<dbReference type="NCBIfam" id="TIGR00801">
    <property type="entry name" value="ncs2"/>
    <property type="match status" value="1"/>
</dbReference>
<comment type="caution">
    <text evidence="9">The sequence shown here is derived from an EMBL/GenBank/DDBJ whole genome shotgun (WGS) entry which is preliminary data.</text>
</comment>
<dbReference type="EMBL" id="JRUN01000057">
    <property type="protein sequence ID" value="KHD84473.1"/>
    <property type="molecule type" value="Genomic_DNA"/>
</dbReference>
<dbReference type="InterPro" id="IPR006042">
    <property type="entry name" value="Xan_ur_permease"/>
</dbReference>
<feature type="transmembrane region" description="Helical" evidence="8">
    <location>
        <begin position="180"/>
        <end position="200"/>
    </location>
</feature>
<dbReference type="STRING" id="363870.NG54_15200"/>
<feature type="transmembrane region" description="Helical" evidence="8">
    <location>
        <begin position="396"/>
        <end position="416"/>
    </location>
</feature>
<keyword evidence="6 8" id="KW-1133">Transmembrane helix</keyword>
<organism evidence="9 10">
    <name type="scientific">Heyndrickxia ginsengihumi</name>
    <dbReference type="NCBI Taxonomy" id="363870"/>
    <lineage>
        <taxon>Bacteria</taxon>
        <taxon>Bacillati</taxon>
        <taxon>Bacillota</taxon>
        <taxon>Bacilli</taxon>
        <taxon>Bacillales</taxon>
        <taxon>Bacillaceae</taxon>
        <taxon>Heyndrickxia</taxon>
    </lineage>
</organism>
<feature type="transmembrane region" description="Helical" evidence="8">
    <location>
        <begin position="91"/>
        <end position="110"/>
    </location>
</feature>
<dbReference type="PROSITE" id="PS01116">
    <property type="entry name" value="XANTH_URACIL_PERMASE"/>
    <property type="match status" value="1"/>
</dbReference>
<dbReference type="InterPro" id="IPR017588">
    <property type="entry name" value="UacT-like"/>
</dbReference>
<evidence type="ECO:0000256" key="6">
    <source>
        <dbReference type="ARBA" id="ARBA00022989"/>
    </source>
</evidence>
<keyword evidence="3" id="KW-0813">Transport</keyword>
<dbReference type="NCBIfam" id="NF037981">
    <property type="entry name" value="NCS2_1"/>
    <property type="match status" value="1"/>
</dbReference>